<organism evidence="2 3">
    <name type="scientific">Zymoseptoria brevis</name>
    <dbReference type="NCBI Taxonomy" id="1047168"/>
    <lineage>
        <taxon>Eukaryota</taxon>
        <taxon>Fungi</taxon>
        <taxon>Dikarya</taxon>
        <taxon>Ascomycota</taxon>
        <taxon>Pezizomycotina</taxon>
        <taxon>Dothideomycetes</taxon>
        <taxon>Dothideomycetidae</taxon>
        <taxon>Mycosphaerellales</taxon>
        <taxon>Mycosphaerellaceae</taxon>
        <taxon>Zymoseptoria</taxon>
    </lineage>
</organism>
<dbReference type="PANTHER" id="PTHR14187">
    <property type="entry name" value="ALPHA KINASE/ELONGATION FACTOR 2 KINASE"/>
    <property type="match status" value="1"/>
</dbReference>
<feature type="compositionally biased region" description="Polar residues" evidence="1">
    <location>
        <begin position="1"/>
        <end position="14"/>
    </location>
</feature>
<proteinExistence type="predicted"/>
<dbReference type="CDD" id="cd10170">
    <property type="entry name" value="ASKHA_NBD_HSP70"/>
    <property type="match status" value="1"/>
</dbReference>
<dbReference type="AlphaFoldDB" id="A0A0F4GRT0"/>
<dbReference type="InterPro" id="IPR043129">
    <property type="entry name" value="ATPase_NBD"/>
</dbReference>
<evidence type="ECO:0000313" key="2">
    <source>
        <dbReference type="EMBL" id="KJX99923.1"/>
    </source>
</evidence>
<keyword evidence="3" id="KW-1185">Reference proteome</keyword>
<dbReference type="PANTHER" id="PTHR14187:SF5">
    <property type="entry name" value="HEAT SHOCK 70 KDA PROTEIN 12A"/>
    <property type="match status" value="1"/>
</dbReference>
<gene>
    <name evidence="2" type="ORF">TI39_contig347g00002</name>
</gene>
<protein>
    <submittedName>
        <fullName evidence="2">Uncharacterized protein</fullName>
    </submittedName>
</protein>
<dbReference type="OrthoDB" id="3630997at2759"/>
<dbReference type="EMBL" id="LAFY01000339">
    <property type="protein sequence ID" value="KJX99923.1"/>
    <property type="molecule type" value="Genomic_DNA"/>
</dbReference>
<sequence>MANVSSADESQSLNRQKKGRQGGKAARNGVRSASCIREKRVLLEDPQQQSLFTFFLHLTPPFHFVIKEAQKHAEKVRGTWQGLDGMDIDDLQVELFLTIPDMWKPPANRYMTSGAEMAGVLSVQLTMESLCAAAYFMHDVHKSTRRSLNPGEAILVVDACGGTTDVTRFEMPASGNAGAMTGLRRTGVAKGGLAGSYWINDGISKWLILEADTNLGGFTAWVAWLGYGGAPYAGFYRAANEAFDKAKLDFLPGVAYSGAHINIIVPGSPTSDATMNRTWHVVLPCAKMRELFDKVIDDNYELIAPMITPNTRAMVMPGGFADSQYYRSRLQALLEPAHPGLKIDDGDTLLLTRHQSVATGALLRYNAAWSQTHAAQFERDHGIIKRVDACEEMSQPKSKPLRLRTSFKASGPYRQSRHLSGGEQHAAATASRNPSINFINTALLSTAAALLLQDFML</sequence>
<evidence type="ECO:0000313" key="3">
    <source>
        <dbReference type="Proteomes" id="UP000033647"/>
    </source>
</evidence>
<dbReference type="Proteomes" id="UP000033647">
    <property type="component" value="Unassembled WGS sequence"/>
</dbReference>
<evidence type="ECO:0000256" key="1">
    <source>
        <dbReference type="SAM" id="MobiDB-lite"/>
    </source>
</evidence>
<name>A0A0F4GRT0_9PEZI</name>
<comment type="caution">
    <text evidence="2">The sequence shown here is derived from an EMBL/GenBank/DDBJ whole genome shotgun (WGS) entry which is preliminary data.</text>
</comment>
<reference evidence="2 3" key="1">
    <citation type="submission" date="2015-03" db="EMBL/GenBank/DDBJ databases">
        <title>RNA-seq based gene annotation and comparative genomics of four Zymoseptoria species reveal species-specific pathogenicity related genes and transposable element activity.</title>
        <authorList>
            <person name="Grandaubert J."/>
            <person name="Bhattacharyya A."/>
            <person name="Stukenbrock E.H."/>
        </authorList>
    </citation>
    <scope>NUCLEOTIDE SEQUENCE [LARGE SCALE GENOMIC DNA]</scope>
    <source>
        <strain evidence="2 3">Zb18110</strain>
    </source>
</reference>
<accession>A0A0F4GRT0</accession>
<dbReference type="Gene3D" id="3.30.420.40">
    <property type="match status" value="2"/>
</dbReference>
<dbReference type="STRING" id="1047168.A0A0F4GRT0"/>
<dbReference type="SUPFAM" id="SSF53067">
    <property type="entry name" value="Actin-like ATPase domain"/>
    <property type="match status" value="1"/>
</dbReference>
<feature type="region of interest" description="Disordered" evidence="1">
    <location>
        <begin position="1"/>
        <end position="31"/>
    </location>
</feature>